<keyword evidence="11" id="KW-0503">Monooxygenase</keyword>
<dbReference type="SUPFAM" id="SSF48264">
    <property type="entry name" value="Cytochrome P450"/>
    <property type="match status" value="1"/>
</dbReference>
<evidence type="ECO:0000313" key="13">
    <source>
        <dbReference type="EMBL" id="KAJ1524217.1"/>
    </source>
</evidence>
<evidence type="ECO:0000256" key="5">
    <source>
        <dbReference type="ARBA" id="ARBA00022617"/>
    </source>
</evidence>
<evidence type="ECO:0000256" key="6">
    <source>
        <dbReference type="ARBA" id="ARBA00022723"/>
    </source>
</evidence>
<name>A0AAV7XDY1_9NEOP</name>
<comment type="caution">
    <text evidence="13">The sequence shown here is derived from an EMBL/GenBank/DDBJ whole genome shotgun (WGS) entry which is preliminary data.</text>
</comment>
<dbReference type="InterPro" id="IPR036396">
    <property type="entry name" value="Cyt_P450_sf"/>
</dbReference>
<dbReference type="Gene3D" id="1.10.630.10">
    <property type="entry name" value="Cytochrome P450"/>
    <property type="match status" value="1"/>
</dbReference>
<evidence type="ECO:0000313" key="14">
    <source>
        <dbReference type="Proteomes" id="UP001075354"/>
    </source>
</evidence>
<evidence type="ECO:0000256" key="8">
    <source>
        <dbReference type="ARBA" id="ARBA00022848"/>
    </source>
</evidence>
<dbReference type="Proteomes" id="UP001075354">
    <property type="component" value="Chromosome 9"/>
</dbReference>
<keyword evidence="14" id="KW-1185">Reference proteome</keyword>
<protein>
    <recommendedName>
        <fullName evidence="15">Cytochrome P450 4C1-like</fullName>
    </recommendedName>
</protein>
<keyword evidence="5" id="KW-0349">Heme</keyword>
<dbReference type="Pfam" id="PF00067">
    <property type="entry name" value="p450"/>
    <property type="match status" value="1"/>
</dbReference>
<evidence type="ECO:0000256" key="1">
    <source>
        <dbReference type="ARBA" id="ARBA00001971"/>
    </source>
</evidence>
<evidence type="ECO:0000256" key="7">
    <source>
        <dbReference type="ARBA" id="ARBA00022824"/>
    </source>
</evidence>
<dbReference type="GO" id="GO:0016705">
    <property type="term" value="F:oxidoreductase activity, acting on paired donors, with incorporation or reduction of molecular oxygen"/>
    <property type="evidence" value="ECO:0007669"/>
    <property type="project" value="InterPro"/>
</dbReference>
<dbReference type="GO" id="GO:0004497">
    <property type="term" value="F:monooxygenase activity"/>
    <property type="evidence" value="ECO:0007669"/>
    <property type="project" value="UniProtKB-KW"/>
</dbReference>
<dbReference type="InterPro" id="IPR001128">
    <property type="entry name" value="Cyt_P450"/>
</dbReference>
<keyword evidence="10" id="KW-0408">Iron</keyword>
<proteinExistence type="inferred from homology"/>
<keyword evidence="7" id="KW-0256">Endoplasmic reticulum</keyword>
<evidence type="ECO:0000256" key="4">
    <source>
        <dbReference type="ARBA" id="ARBA00010617"/>
    </source>
</evidence>
<dbReference type="PRINTS" id="PR00463">
    <property type="entry name" value="EP450I"/>
</dbReference>
<comment type="subcellular location">
    <subcellularLocation>
        <location evidence="3">Endoplasmic reticulum membrane</location>
        <topology evidence="3">Peripheral membrane protein</topology>
    </subcellularLocation>
    <subcellularLocation>
        <location evidence="2">Microsome membrane</location>
        <topology evidence="2">Peripheral membrane protein</topology>
    </subcellularLocation>
</comment>
<dbReference type="GO" id="GO:0005506">
    <property type="term" value="F:iron ion binding"/>
    <property type="evidence" value="ECO:0007669"/>
    <property type="project" value="InterPro"/>
</dbReference>
<comment type="similarity">
    <text evidence="4">Belongs to the cytochrome P450 family.</text>
</comment>
<evidence type="ECO:0000256" key="9">
    <source>
        <dbReference type="ARBA" id="ARBA00023002"/>
    </source>
</evidence>
<dbReference type="PANTHER" id="PTHR24291:SF189">
    <property type="entry name" value="CYTOCHROME P450 4C3-RELATED"/>
    <property type="match status" value="1"/>
</dbReference>
<evidence type="ECO:0000256" key="12">
    <source>
        <dbReference type="ARBA" id="ARBA00023136"/>
    </source>
</evidence>
<reference evidence="13" key="1">
    <citation type="submission" date="2022-12" db="EMBL/GenBank/DDBJ databases">
        <title>Chromosome-level genome assembly of the bean flower thrips Megalurothrips usitatus.</title>
        <authorList>
            <person name="Ma L."/>
            <person name="Liu Q."/>
            <person name="Li H."/>
            <person name="Cai W."/>
        </authorList>
    </citation>
    <scope>NUCLEOTIDE SEQUENCE</scope>
    <source>
        <strain evidence="13">Cailab_2022a</strain>
    </source>
</reference>
<gene>
    <name evidence="13" type="ORF">ONE63_010737</name>
</gene>
<evidence type="ECO:0000256" key="11">
    <source>
        <dbReference type="ARBA" id="ARBA00023033"/>
    </source>
</evidence>
<evidence type="ECO:0000256" key="3">
    <source>
        <dbReference type="ARBA" id="ARBA00004406"/>
    </source>
</evidence>
<accession>A0AAV7XDY1</accession>
<dbReference type="PANTHER" id="PTHR24291">
    <property type="entry name" value="CYTOCHROME P450 FAMILY 4"/>
    <property type="match status" value="1"/>
</dbReference>
<keyword evidence="12" id="KW-0472">Membrane</keyword>
<evidence type="ECO:0000256" key="2">
    <source>
        <dbReference type="ARBA" id="ARBA00004174"/>
    </source>
</evidence>
<keyword evidence="6" id="KW-0479">Metal-binding</keyword>
<dbReference type="AlphaFoldDB" id="A0AAV7XDY1"/>
<dbReference type="GO" id="GO:0020037">
    <property type="term" value="F:heme binding"/>
    <property type="evidence" value="ECO:0007669"/>
    <property type="project" value="InterPro"/>
</dbReference>
<keyword evidence="9" id="KW-0560">Oxidoreductase</keyword>
<dbReference type="GO" id="GO:0005789">
    <property type="term" value="C:endoplasmic reticulum membrane"/>
    <property type="evidence" value="ECO:0007669"/>
    <property type="project" value="UniProtKB-SubCell"/>
</dbReference>
<evidence type="ECO:0000256" key="10">
    <source>
        <dbReference type="ARBA" id="ARBA00023004"/>
    </source>
</evidence>
<organism evidence="13 14">
    <name type="scientific">Megalurothrips usitatus</name>
    <name type="common">bean blossom thrips</name>
    <dbReference type="NCBI Taxonomy" id="439358"/>
    <lineage>
        <taxon>Eukaryota</taxon>
        <taxon>Metazoa</taxon>
        <taxon>Ecdysozoa</taxon>
        <taxon>Arthropoda</taxon>
        <taxon>Hexapoda</taxon>
        <taxon>Insecta</taxon>
        <taxon>Pterygota</taxon>
        <taxon>Neoptera</taxon>
        <taxon>Paraneoptera</taxon>
        <taxon>Thysanoptera</taxon>
        <taxon>Terebrantia</taxon>
        <taxon>Thripoidea</taxon>
        <taxon>Thripidae</taxon>
        <taxon>Megalurothrips</taxon>
    </lineage>
</organism>
<dbReference type="InterPro" id="IPR002401">
    <property type="entry name" value="Cyt_P450_E_grp-I"/>
</dbReference>
<dbReference type="EMBL" id="JAPTSV010000009">
    <property type="protein sequence ID" value="KAJ1524217.1"/>
    <property type="molecule type" value="Genomic_DNA"/>
</dbReference>
<sequence>MAPPWVGAAALLPALSLAAAALLAVAMYALSAVRRNLAVARSYPQPRGVPVLGHLLHVLRPREDLFKMVRAFRRDLGSRFSIVCLFTPSFHISDPEAAEVSRNISKGRAYGFLEPWLGRGLLTSTGARWRSRRKLLTPAFHFRVLDQFTHHLEEHARRLVDDLDAAARAASSAAVDVAPIVSRVTLRAICVTAMGKVSFRTDASGQAMDEGPYFEAIHRMGSATVTRMTRPWLWPSVCFKLSALYKDFVRDLGTLHGFTDRVIAERKAKLPDDACDTGADDEDVRPGRARKQPRPFLDSLLGAQGAGADLTDEDIREEVDTFMFEGHDTTSVAVCWALELLARHPDAQARLAAELSALDALDWESVSRLPYLDRVLKECLRLRPSVPFISRYLEADAVLPDGQPTACRRRALHPHALTVFTGKRFATMELKLLLAAVVRRFHIGAAAEDVRVAAEDMFLADLVLRPRAGVRLRLTARA</sequence>
<keyword evidence="8" id="KW-0492">Microsome</keyword>
<dbReference type="InterPro" id="IPR050196">
    <property type="entry name" value="Cytochrome_P450_Monoox"/>
</dbReference>
<comment type="cofactor">
    <cofactor evidence="1">
        <name>heme</name>
        <dbReference type="ChEBI" id="CHEBI:30413"/>
    </cofactor>
</comment>
<evidence type="ECO:0008006" key="15">
    <source>
        <dbReference type="Google" id="ProtNLM"/>
    </source>
</evidence>